<comment type="similarity">
    <text evidence="2">Belongs to the TspO/BZRP family.</text>
</comment>
<gene>
    <name evidence="7" type="ORF">ENW73_03740</name>
</gene>
<dbReference type="GO" id="GO:0033013">
    <property type="term" value="P:tetrapyrrole metabolic process"/>
    <property type="evidence" value="ECO:0007669"/>
    <property type="project" value="UniProtKB-ARBA"/>
</dbReference>
<evidence type="ECO:0000256" key="3">
    <source>
        <dbReference type="ARBA" id="ARBA00022692"/>
    </source>
</evidence>
<keyword evidence="5 6" id="KW-0472">Membrane</keyword>
<name>A0A7C6A8T2_UNCW3</name>
<evidence type="ECO:0000256" key="4">
    <source>
        <dbReference type="ARBA" id="ARBA00022989"/>
    </source>
</evidence>
<dbReference type="PANTHER" id="PTHR10057">
    <property type="entry name" value="PERIPHERAL-TYPE BENZODIAZEPINE RECEPTOR"/>
    <property type="match status" value="1"/>
</dbReference>
<feature type="transmembrane region" description="Helical" evidence="6">
    <location>
        <begin position="106"/>
        <end position="127"/>
    </location>
</feature>
<keyword evidence="3 6" id="KW-0812">Transmembrane</keyword>
<dbReference type="CDD" id="cd15904">
    <property type="entry name" value="TSPO_MBR"/>
    <property type="match status" value="1"/>
</dbReference>
<feature type="transmembrane region" description="Helical" evidence="6">
    <location>
        <begin position="134"/>
        <end position="155"/>
    </location>
</feature>
<dbReference type="InterPro" id="IPR038330">
    <property type="entry name" value="TspO/MBR-related_sf"/>
</dbReference>
<sequence>MNSIAIFKLVISIIICQLAGIIGAIFTNKSIPTWYASLKKPAFNPPAWLFGPVWTALFLLMGIALFLIWQKGINFEGVKRALIVFSAQLIFNILWSILFFGLRSPLAAFIAIIILWILILLTIVLFYPIAKTAGLLLLPYLLWVSFASILNFSLWRLNG</sequence>
<organism evidence="7">
    <name type="scientific">candidate division WOR-3 bacterium</name>
    <dbReference type="NCBI Taxonomy" id="2052148"/>
    <lineage>
        <taxon>Bacteria</taxon>
        <taxon>Bacteria division WOR-3</taxon>
    </lineage>
</organism>
<dbReference type="AlphaFoldDB" id="A0A7C6A8T2"/>
<feature type="transmembrane region" description="Helical" evidence="6">
    <location>
        <begin position="81"/>
        <end position="100"/>
    </location>
</feature>
<evidence type="ECO:0000256" key="1">
    <source>
        <dbReference type="ARBA" id="ARBA00004141"/>
    </source>
</evidence>
<evidence type="ECO:0000256" key="5">
    <source>
        <dbReference type="ARBA" id="ARBA00023136"/>
    </source>
</evidence>
<proteinExistence type="inferred from homology"/>
<dbReference type="EMBL" id="DTLI01000097">
    <property type="protein sequence ID" value="HHS51968.1"/>
    <property type="molecule type" value="Genomic_DNA"/>
</dbReference>
<comment type="subcellular location">
    <subcellularLocation>
        <location evidence="1">Membrane</location>
        <topology evidence="1">Multi-pass membrane protein</topology>
    </subcellularLocation>
</comment>
<dbReference type="FunFam" id="1.20.1260.100:FF:000001">
    <property type="entry name" value="translocator protein 2"/>
    <property type="match status" value="1"/>
</dbReference>
<feature type="transmembrane region" description="Helical" evidence="6">
    <location>
        <begin position="7"/>
        <end position="27"/>
    </location>
</feature>
<reference evidence="7" key="1">
    <citation type="journal article" date="2020" name="mSystems">
        <title>Genome- and Community-Level Interaction Insights into Carbon Utilization and Element Cycling Functions of Hydrothermarchaeota in Hydrothermal Sediment.</title>
        <authorList>
            <person name="Zhou Z."/>
            <person name="Liu Y."/>
            <person name="Xu W."/>
            <person name="Pan J."/>
            <person name="Luo Z.H."/>
            <person name="Li M."/>
        </authorList>
    </citation>
    <scope>NUCLEOTIDE SEQUENCE [LARGE SCALE GENOMIC DNA]</scope>
    <source>
        <strain evidence="7">SpSt-876</strain>
    </source>
</reference>
<dbReference type="InterPro" id="IPR004307">
    <property type="entry name" value="TspO_MBR"/>
</dbReference>
<evidence type="ECO:0000256" key="2">
    <source>
        <dbReference type="ARBA" id="ARBA00007524"/>
    </source>
</evidence>
<dbReference type="Gene3D" id="1.20.1260.100">
    <property type="entry name" value="TspO/MBR protein"/>
    <property type="match status" value="1"/>
</dbReference>
<evidence type="ECO:0000256" key="6">
    <source>
        <dbReference type="SAM" id="Phobius"/>
    </source>
</evidence>
<protein>
    <submittedName>
        <fullName evidence="7">Tryptophan-rich sensory protein</fullName>
    </submittedName>
</protein>
<dbReference type="PIRSF" id="PIRSF005859">
    <property type="entry name" value="PBR"/>
    <property type="match status" value="1"/>
</dbReference>
<evidence type="ECO:0000313" key="7">
    <source>
        <dbReference type="EMBL" id="HHS51968.1"/>
    </source>
</evidence>
<feature type="transmembrane region" description="Helical" evidence="6">
    <location>
        <begin position="47"/>
        <end position="69"/>
    </location>
</feature>
<accession>A0A7C6A8T2</accession>
<dbReference type="GO" id="GO:0016020">
    <property type="term" value="C:membrane"/>
    <property type="evidence" value="ECO:0007669"/>
    <property type="project" value="UniProtKB-SubCell"/>
</dbReference>
<dbReference type="Pfam" id="PF03073">
    <property type="entry name" value="TspO_MBR"/>
    <property type="match status" value="1"/>
</dbReference>
<keyword evidence="4 6" id="KW-1133">Transmembrane helix</keyword>
<dbReference type="PANTHER" id="PTHR10057:SF0">
    <property type="entry name" value="TRANSLOCATOR PROTEIN"/>
    <property type="match status" value="1"/>
</dbReference>
<comment type="caution">
    <text evidence="7">The sequence shown here is derived from an EMBL/GenBank/DDBJ whole genome shotgun (WGS) entry which is preliminary data.</text>
</comment>